<reference evidence="3" key="1">
    <citation type="journal article" date="2014" name="Front. Microbiol.">
        <title>High frequency of phylogenetically diverse reductive dehalogenase-homologous genes in deep subseafloor sedimentary metagenomes.</title>
        <authorList>
            <person name="Kawai M."/>
            <person name="Futagami T."/>
            <person name="Toyoda A."/>
            <person name="Takaki Y."/>
            <person name="Nishi S."/>
            <person name="Hori S."/>
            <person name="Arai W."/>
            <person name="Tsubouchi T."/>
            <person name="Morono Y."/>
            <person name="Uchiyama I."/>
            <person name="Ito T."/>
            <person name="Fujiyama A."/>
            <person name="Inagaki F."/>
            <person name="Takami H."/>
        </authorList>
    </citation>
    <scope>NUCLEOTIDE SEQUENCE</scope>
    <source>
        <strain evidence="3">Expedition CK06-06</strain>
    </source>
</reference>
<name>X0TKB2_9ZZZZ</name>
<proteinExistence type="predicted"/>
<evidence type="ECO:0000256" key="1">
    <source>
        <dbReference type="SAM" id="Coils"/>
    </source>
</evidence>
<feature type="non-terminal residue" evidence="3">
    <location>
        <position position="1"/>
    </location>
</feature>
<feature type="domain" description="HPt" evidence="2">
    <location>
        <begin position="1"/>
        <end position="94"/>
    </location>
</feature>
<dbReference type="GO" id="GO:0000160">
    <property type="term" value="P:phosphorelay signal transduction system"/>
    <property type="evidence" value="ECO:0007669"/>
    <property type="project" value="InterPro"/>
</dbReference>
<feature type="coiled-coil region" evidence="1">
    <location>
        <begin position="70"/>
        <end position="97"/>
    </location>
</feature>
<dbReference type="SUPFAM" id="SSF47226">
    <property type="entry name" value="Histidine-containing phosphotransfer domain, HPT domain"/>
    <property type="match status" value="1"/>
</dbReference>
<dbReference type="EMBL" id="BARS01019232">
    <property type="protein sequence ID" value="GAF88567.1"/>
    <property type="molecule type" value="Genomic_DNA"/>
</dbReference>
<comment type="caution">
    <text evidence="3">The sequence shown here is derived from an EMBL/GenBank/DDBJ whole genome shotgun (WGS) entry which is preliminary data.</text>
</comment>
<gene>
    <name evidence="3" type="ORF">S01H1_31192</name>
</gene>
<accession>X0TKB2</accession>
<sequence>SREILSRMLRTFMRNCPSLLAEMREALQTGDTEKLRRSAHTLRGSVAMFADGTVVEAVMAVETAARRARLPEAKRAFESMERKMSRFQEQLSAAARENKTCAS</sequence>
<dbReference type="Pfam" id="PF01627">
    <property type="entry name" value="Hpt"/>
    <property type="match status" value="1"/>
</dbReference>
<organism evidence="3">
    <name type="scientific">marine sediment metagenome</name>
    <dbReference type="NCBI Taxonomy" id="412755"/>
    <lineage>
        <taxon>unclassified sequences</taxon>
        <taxon>metagenomes</taxon>
        <taxon>ecological metagenomes</taxon>
    </lineage>
</organism>
<evidence type="ECO:0000259" key="2">
    <source>
        <dbReference type="PROSITE" id="PS50894"/>
    </source>
</evidence>
<evidence type="ECO:0000313" key="3">
    <source>
        <dbReference type="EMBL" id="GAF88567.1"/>
    </source>
</evidence>
<dbReference type="Gene3D" id="1.20.120.160">
    <property type="entry name" value="HPT domain"/>
    <property type="match status" value="1"/>
</dbReference>
<dbReference type="InterPro" id="IPR036641">
    <property type="entry name" value="HPT_dom_sf"/>
</dbReference>
<protein>
    <recommendedName>
        <fullName evidence="2">HPt domain-containing protein</fullName>
    </recommendedName>
</protein>
<dbReference type="PROSITE" id="PS50894">
    <property type="entry name" value="HPT"/>
    <property type="match status" value="1"/>
</dbReference>
<keyword evidence="1" id="KW-0175">Coiled coil</keyword>
<dbReference type="SMART" id="SM00073">
    <property type="entry name" value="HPT"/>
    <property type="match status" value="1"/>
</dbReference>
<dbReference type="AlphaFoldDB" id="X0TKB2"/>
<dbReference type="InterPro" id="IPR008207">
    <property type="entry name" value="Sig_transdc_His_kin_Hpt_dom"/>
</dbReference>